<dbReference type="SMART" id="SM00028">
    <property type="entry name" value="TPR"/>
    <property type="match status" value="2"/>
</dbReference>
<sequence>MIYREARFISVRAWAMAVGLLGVVLLGGCAKVSFKPKGSEPSTTVHGATSATSETVSGETSSRLSLSAIINRDLQNGHYAEGEKALRQYLQDHPNDRSAQFFLRQLTEDPKQALGTVSSPHVVQSGESYSTLAAKYLGDPNLFLVLARYNGSTNPALIRVGSTLQMPASSNGAEVAATPTPSSSPSGAPAAVLAEPVAPVVVPPTLRAQQLENQSIALYRQGHHDQALALFDQALTLNPQLKSSDPTFAALSRAWVANSHQQAMVFYLDQHLDQAIALWNRILVVDPGYEPAVVYRTRALELKQRLQQY</sequence>
<feature type="region of interest" description="Disordered" evidence="4">
    <location>
        <begin position="36"/>
        <end position="57"/>
    </location>
</feature>
<comment type="caution">
    <text evidence="6">The sequence shown here is derived from an EMBL/GenBank/DDBJ whole genome shotgun (WGS) entry which is preliminary data.</text>
</comment>
<accession>A0ABQ5XIR2</accession>
<dbReference type="InterPro" id="IPR011990">
    <property type="entry name" value="TPR-like_helical_dom_sf"/>
</dbReference>
<dbReference type="PROSITE" id="PS51782">
    <property type="entry name" value="LYSM"/>
    <property type="match status" value="1"/>
</dbReference>
<dbReference type="Pfam" id="PF07719">
    <property type="entry name" value="TPR_2"/>
    <property type="match status" value="1"/>
</dbReference>
<gene>
    <name evidence="6" type="ORF">GCM10007901_01770</name>
</gene>
<evidence type="ECO:0000256" key="4">
    <source>
        <dbReference type="SAM" id="MobiDB-lite"/>
    </source>
</evidence>
<dbReference type="InterPro" id="IPR036779">
    <property type="entry name" value="LysM_dom_sf"/>
</dbReference>
<dbReference type="PROSITE" id="PS51257">
    <property type="entry name" value="PROKAR_LIPOPROTEIN"/>
    <property type="match status" value="1"/>
</dbReference>
<organism evidence="6 7">
    <name type="scientific">Dyella acidisoli</name>
    <dbReference type="NCBI Taxonomy" id="1867834"/>
    <lineage>
        <taxon>Bacteria</taxon>
        <taxon>Pseudomonadati</taxon>
        <taxon>Pseudomonadota</taxon>
        <taxon>Gammaproteobacteria</taxon>
        <taxon>Lysobacterales</taxon>
        <taxon>Rhodanobacteraceae</taxon>
        <taxon>Dyella</taxon>
    </lineage>
</organism>
<evidence type="ECO:0000256" key="3">
    <source>
        <dbReference type="PROSITE-ProRule" id="PRU00339"/>
    </source>
</evidence>
<keyword evidence="1" id="KW-0677">Repeat</keyword>
<evidence type="ECO:0000313" key="7">
    <source>
        <dbReference type="Proteomes" id="UP001156670"/>
    </source>
</evidence>
<reference evidence="7" key="1">
    <citation type="journal article" date="2019" name="Int. J. Syst. Evol. Microbiol.">
        <title>The Global Catalogue of Microorganisms (GCM) 10K type strain sequencing project: providing services to taxonomists for standard genome sequencing and annotation.</title>
        <authorList>
            <consortium name="The Broad Institute Genomics Platform"/>
            <consortium name="The Broad Institute Genome Sequencing Center for Infectious Disease"/>
            <person name="Wu L."/>
            <person name="Ma J."/>
        </authorList>
    </citation>
    <scope>NUCLEOTIDE SEQUENCE [LARGE SCALE GENOMIC DNA]</scope>
    <source>
        <strain evidence="7">NBRC 111980</strain>
    </source>
</reference>
<name>A0ABQ5XIR2_9GAMM</name>
<dbReference type="Gene3D" id="1.25.40.10">
    <property type="entry name" value="Tetratricopeptide repeat domain"/>
    <property type="match status" value="1"/>
</dbReference>
<dbReference type="CDD" id="cd00118">
    <property type="entry name" value="LysM"/>
    <property type="match status" value="1"/>
</dbReference>
<feature type="repeat" description="TPR" evidence="3">
    <location>
        <begin position="208"/>
        <end position="241"/>
    </location>
</feature>
<dbReference type="Gene3D" id="3.10.350.10">
    <property type="entry name" value="LysM domain"/>
    <property type="match status" value="1"/>
</dbReference>
<dbReference type="InterPro" id="IPR019734">
    <property type="entry name" value="TPR_rpt"/>
</dbReference>
<dbReference type="Proteomes" id="UP001156670">
    <property type="component" value="Unassembled WGS sequence"/>
</dbReference>
<dbReference type="PROSITE" id="PS50005">
    <property type="entry name" value="TPR"/>
    <property type="match status" value="1"/>
</dbReference>
<evidence type="ECO:0000259" key="5">
    <source>
        <dbReference type="PROSITE" id="PS51782"/>
    </source>
</evidence>
<dbReference type="InterPro" id="IPR018392">
    <property type="entry name" value="LysM"/>
</dbReference>
<dbReference type="EMBL" id="BSOB01000003">
    <property type="protein sequence ID" value="GLQ91227.1"/>
    <property type="molecule type" value="Genomic_DNA"/>
</dbReference>
<feature type="domain" description="LysM" evidence="5">
    <location>
        <begin position="119"/>
        <end position="166"/>
    </location>
</feature>
<proteinExistence type="predicted"/>
<evidence type="ECO:0000256" key="2">
    <source>
        <dbReference type="ARBA" id="ARBA00022803"/>
    </source>
</evidence>
<dbReference type="SUPFAM" id="SSF48452">
    <property type="entry name" value="TPR-like"/>
    <property type="match status" value="1"/>
</dbReference>
<dbReference type="InterPro" id="IPR013105">
    <property type="entry name" value="TPR_2"/>
</dbReference>
<dbReference type="SMART" id="SM00257">
    <property type="entry name" value="LysM"/>
    <property type="match status" value="1"/>
</dbReference>
<evidence type="ECO:0000313" key="6">
    <source>
        <dbReference type="EMBL" id="GLQ91227.1"/>
    </source>
</evidence>
<keyword evidence="2 3" id="KW-0802">TPR repeat</keyword>
<evidence type="ECO:0000256" key="1">
    <source>
        <dbReference type="ARBA" id="ARBA00022737"/>
    </source>
</evidence>
<dbReference type="RefSeq" id="WP_284319004.1">
    <property type="nucleotide sequence ID" value="NZ_BSOB01000003.1"/>
</dbReference>
<protein>
    <recommendedName>
        <fullName evidence="5">LysM domain-containing protein</fullName>
    </recommendedName>
</protein>
<feature type="compositionally biased region" description="Polar residues" evidence="4">
    <location>
        <begin position="40"/>
        <end position="57"/>
    </location>
</feature>
<keyword evidence="7" id="KW-1185">Reference proteome</keyword>